<evidence type="ECO:0000256" key="1">
    <source>
        <dbReference type="SAM" id="MobiDB-lite"/>
    </source>
</evidence>
<feature type="compositionally biased region" description="Basic and acidic residues" evidence="1">
    <location>
        <begin position="279"/>
        <end position="299"/>
    </location>
</feature>
<dbReference type="GeneID" id="921096"/>
<feature type="compositionally biased region" description="Low complexity" evidence="1">
    <location>
        <begin position="388"/>
        <end position="399"/>
    </location>
</feature>
<evidence type="ECO:0000313" key="2">
    <source>
        <dbReference type="EMBL" id="AAK57169.1"/>
    </source>
</evidence>
<feature type="region of interest" description="Disordered" evidence="1">
    <location>
        <begin position="22"/>
        <end position="88"/>
    </location>
</feature>
<dbReference type="KEGG" id="vg:921096"/>
<evidence type="ECO:0000313" key="3">
    <source>
        <dbReference type="Proteomes" id="UP000137095"/>
    </source>
</evidence>
<organism evidence="2 3">
    <name type="scientific">Tupaiid herpesvirus 1 (strain 1)</name>
    <name type="common">TuHV-1</name>
    <name type="synonym">Herpesvirus tupaia (strain 1)</name>
    <dbReference type="NCBI Taxonomy" id="10397"/>
    <lineage>
        <taxon>Viruses</taxon>
        <taxon>Duplodnaviria</taxon>
        <taxon>Heunggongvirae</taxon>
        <taxon>Peploviricota</taxon>
        <taxon>Herviviricetes</taxon>
        <taxon>Herpesvirales</taxon>
        <taxon>Orthoherpesviridae</taxon>
        <taxon>Betaherpesvirinae</taxon>
        <taxon>Quwivirus</taxon>
        <taxon>Quwivirus tupaiidbeta1</taxon>
    </lineage>
</organism>
<sequence>MSVSTSSDESSWWWVCGMGRRRPARASRAATPPNAPRPPGLRAGRAAPSNSGVPQTPVPEEQARAFLSAEHEHGQEEEGHGHRHGQRHEVRQVVDGQAVLGPVERVVVRHRLRVPGGPPLGVVARLLGVDLEHGPRADRHVLAEARRRQERQLLVADRALVAAERAAHGRHEQALREARDHQRGGAVPVVGVLEAAPDALVAQRGDAGAEREDRGDAPVAVRAAFLPIHPAAGRAARERAGDDQTVVGQVREAGADAGQLPVGARRPRAVVGQASAAGEHAEVRDAGDVRLHGHADRGGVPRARFGHPGAETRRRLVPDRRRGRRRRRRRRRRHVRAAPGRGGVGGDDPGDRPLVVAVAEGAHDALPRRPVGPGQRRVHRRRGPEIPAGEGADARAGGAHQSTQQQPAAGRHLRRA</sequence>
<feature type="compositionally biased region" description="Basic and acidic residues" evidence="1">
    <location>
        <begin position="69"/>
        <end position="80"/>
    </location>
</feature>
<dbReference type="RefSeq" id="NP_116474.1">
    <property type="nucleotide sequence ID" value="NC_002794.1"/>
</dbReference>
<feature type="region of interest" description="Disordered" evidence="1">
    <location>
        <begin position="272"/>
        <end position="416"/>
    </location>
</feature>
<name>Q91TH8_TUHV1</name>
<feature type="compositionally biased region" description="Basic and acidic residues" evidence="1">
    <location>
        <begin position="310"/>
        <end position="320"/>
    </location>
</feature>
<dbReference type="Proteomes" id="UP000137095">
    <property type="component" value="Segment"/>
</dbReference>
<dbReference type="EMBL" id="AF281817">
    <property type="protein sequence ID" value="AAK57169.1"/>
    <property type="molecule type" value="Genomic_DNA"/>
</dbReference>
<feature type="compositionally biased region" description="Basic residues" evidence="1">
    <location>
        <begin position="321"/>
        <end position="336"/>
    </location>
</feature>
<protein>
    <submittedName>
        <fullName evidence="2">T121.2</fullName>
    </submittedName>
</protein>
<accession>Q91TH8</accession>
<keyword evidence="3" id="KW-1185">Reference proteome</keyword>
<proteinExistence type="predicted"/>
<organismHost>
    <name type="scientific">Tupaia belangeri</name>
    <name type="common">Common tree shrew</name>
    <name type="synonym">Tupaia glis belangeri</name>
    <dbReference type="NCBI Taxonomy" id="37347"/>
</organismHost>
<reference evidence="2 3" key="1">
    <citation type="journal article" date="2001" name="J. Virol.">
        <title>Analysis and characterization of the complete genome of tupaia (tree shrew) herpesvirus.</title>
        <authorList>
            <person name="Bahr U."/>
            <person name="Darai G."/>
        </authorList>
    </citation>
    <scope>NUCLEOTIDE SEQUENCE [LARGE SCALE GENOMIC DNA]</scope>
    <source>
        <strain evidence="2">2</strain>
    </source>
</reference>